<feature type="binding site" description="M2 metal binding site" evidence="13">
    <location>
        <position position="141"/>
    </location>
    <ligand>
        <name>Fe(2+)</name>
        <dbReference type="ChEBI" id="CHEBI:29033"/>
    </ligand>
</feature>
<sequence>MSNLFMAFLLTLFAGLATGIGSFLAFFTKKSNASFLSISLGFSAGVMIYVSFVEILVKSQEALVNYYGSSAGEWVTVLSFFLGILIIGLIDKLVPELENPHEPVSDKNLTIIKEDSLNDKIELQRMGMFSALAIAIHNFPEGLATFASALSDPALGLSIAIAIAIHNIPEGISVSVPLYYATGNKKKAFVYSFLSGLAEPAGAVIGYFIFSFFFNDLVFGVLFGVVAGIMVYISIDELLPTSRKYGKEHQEIYGFIAGMAVMALSLLLF</sequence>
<name>A0A8A7KM48_9FIRM</name>
<keyword evidence="8 13" id="KW-0864">Zinc transport</keyword>
<keyword evidence="6" id="KW-0479">Metal-binding</keyword>
<organism evidence="14 15">
    <name type="scientific">Iocasia fonsfrigidae</name>
    <dbReference type="NCBI Taxonomy" id="2682810"/>
    <lineage>
        <taxon>Bacteria</taxon>
        <taxon>Bacillati</taxon>
        <taxon>Bacillota</taxon>
        <taxon>Clostridia</taxon>
        <taxon>Halanaerobiales</taxon>
        <taxon>Halanaerobiaceae</taxon>
        <taxon>Iocasia</taxon>
    </lineage>
</organism>
<evidence type="ECO:0000256" key="1">
    <source>
        <dbReference type="ARBA" id="ARBA00004651"/>
    </source>
</evidence>
<comment type="similarity">
    <text evidence="2 13">Belongs to the ZIP transporter (TC 2.A.5) family. ZupT subfamily.</text>
</comment>
<accession>A0A8A7KM48</accession>
<keyword evidence="15" id="KW-1185">Reference proteome</keyword>
<dbReference type="GO" id="GO:0005886">
    <property type="term" value="C:plasma membrane"/>
    <property type="evidence" value="ECO:0007669"/>
    <property type="project" value="UniProtKB-SubCell"/>
</dbReference>
<evidence type="ECO:0000256" key="5">
    <source>
        <dbReference type="ARBA" id="ARBA00022692"/>
    </source>
</evidence>
<feature type="binding site" description="M2 metal binding site" evidence="13">
    <location>
        <position position="199"/>
    </location>
    <ligand>
        <name>Fe(2+)</name>
        <dbReference type="ChEBI" id="CHEBI:29033"/>
    </ligand>
</feature>
<keyword evidence="12 13" id="KW-0472">Membrane</keyword>
<feature type="transmembrane region" description="Helical" evidence="13">
    <location>
        <begin position="64"/>
        <end position="90"/>
    </location>
</feature>
<dbReference type="InterPro" id="IPR003689">
    <property type="entry name" value="ZIP"/>
</dbReference>
<feature type="binding site" description="M2 metal binding site" evidence="13">
    <location>
        <position position="138"/>
    </location>
    <ligand>
        <name>Fe(2+)</name>
        <dbReference type="ChEBI" id="CHEBI:29033"/>
    </ligand>
</feature>
<evidence type="ECO:0000256" key="7">
    <source>
        <dbReference type="ARBA" id="ARBA00022833"/>
    </source>
</evidence>
<evidence type="ECO:0000256" key="3">
    <source>
        <dbReference type="ARBA" id="ARBA00022448"/>
    </source>
</evidence>
<keyword evidence="3 13" id="KW-0813">Transport</keyword>
<evidence type="ECO:0000256" key="4">
    <source>
        <dbReference type="ARBA" id="ARBA00022475"/>
    </source>
</evidence>
<feature type="binding site" description="M1 metal binding site" evidence="13">
    <location>
        <position position="166"/>
    </location>
    <ligand>
        <name>Zn(2+)</name>
        <dbReference type="ChEBI" id="CHEBI:29105"/>
    </ligand>
</feature>
<dbReference type="PANTHER" id="PTHR11040:SF205">
    <property type="entry name" value="ZINC TRANSPORTER ZUPT"/>
    <property type="match status" value="1"/>
</dbReference>
<protein>
    <recommendedName>
        <fullName evidence="13">Zinc transporter ZupT</fullName>
    </recommendedName>
</protein>
<dbReference type="AlphaFoldDB" id="A0A8A7KM48"/>
<dbReference type="HAMAP" id="MF_00548">
    <property type="entry name" value="ZupT"/>
    <property type="match status" value="1"/>
</dbReference>
<gene>
    <name evidence="13 14" type="primary">zupT</name>
    <name evidence="14" type="ORF">GM661_04870</name>
</gene>
<keyword evidence="7 13" id="KW-0862">Zinc</keyword>
<dbReference type="KEGG" id="ifn:GM661_04870"/>
<dbReference type="Proteomes" id="UP000665020">
    <property type="component" value="Chromosome"/>
</dbReference>
<keyword evidence="5 13" id="KW-0812">Transmembrane</keyword>
<feature type="transmembrane region" description="Helical" evidence="13">
    <location>
        <begin position="251"/>
        <end position="268"/>
    </location>
</feature>
<keyword evidence="10" id="KW-0408">Iron</keyword>
<feature type="transmembrane region" description="Helical" evidence="13">
    <location>
        <begin position="35"/>
        <end position="57"/>
    </location>
</feature>
<evidence type="ECO:0000256" key="2">
    <source>
        <dbReference type="ARBA" id="ARBA00009703"/>
    </source>
</evidence>
<feature type="binding site" description="M1 metal binding site" evidence="13">
    <location>
        <position position="170"/>
    </location>
    <ligand>
        <name>Zn(2+)</name>
        <dbReference type="ChEBI" id="CHEBI:29105"/>
    </ligand>
</feature>
<comment type="caution">
    <text evidence="13">Lacks conserved residue(s) required for the propagation of feature annotation.</text>
</comment>
<evidence type="ECO:0000256" key="6">
    <source>
        <dbReference type="ARBA" id="ARBA00022723"/>
    </source>
</evidence>
<proteinExistence type="inferred from homology"/>
<dbReference type="GO" id="GO:0046872">
    <property type="term" value="F:metal ion binding"/>
    <property type="evidence" value="ECO:0007669"/>
    <property type="project" value="UniProtKB-KW"/>
</dbReference>
<feature type="transmembrane region" description="Helical" evidence="13">
    <location>
        <begin position="188"/>
        <end position="213"/>
    </location>
</feature>
<evidence type="ECO:0000256" key="13">
    <source>
        <dbReference type="HAMAP-Rule" id="MF_00548"/>
    </source>
</evidence>
<comment type="subcellular location">
    <subcellularLocation>
        <location evidence="1 13">Cell membrane</location>
        <topology evidence="1 13">Multi-pass membrane protein</topology>
    </subcellularLocation>
</comment>
<evidence type="ECO:0000256" key="9">
    <source>
        <dbReference type="ARBA" id="ARBA00022989"/>
    </source>
</evidence>
<keyword evidence="11 13" id="KW-0406">Ion transport</keyword>
<dbReference type="NCBIfam" id="NF003243">
    <property type="entry name" value="PRK04201.1"/>
    <property type="match status" value="1"/>
</dbReference>
<evidence type="ECO:0000256" key="8">
    <source>
        <dbReference type="ARBA" id="ARBA00022906"/>
    </source>
</evidence>
<evidence type="ECO:0000313" key="14">
    <source>
        <dbReference type="EMBL" id="QTL99917.1"/>
    </source>
</evidence>
<comment type="function">
    <text evidence="13">Mediates zinc uptake. May also transport other divalent cations.</text>
</comment>
<keyword evidence="9 13" id="KW-1133">Transmembrane helix</keyword>
<comment type="catalytic activity">
    <reaction evidence="13">
        <text>Zn(2+)(in) = Zn(2+)(out)</text>
        <dbReference type="Rhea" id="RHEA:29351"/>
        <dbReference type="ChEBI" id="CHEBI:29105"/>
    </reaction>
</comment>
<keyword evidence="4 13" id="KW-1003">Cell membrane</keyword>
<feature type="binding site" description="M1 metal binding site" evidence="13">
    <location>
        <position position="141"/>
    </location>
    <ligand>
        <name>Zn(2+)</name>
        <dbReference type="ChEBI" id="CHEBI:29105"/>
    </ligand>
</feature>
<evidence type="ECO:0000313" key="15">
    <source>
        <dbReference type="Proteomes" id="UP000665020"/>
    </source>
</evidence>
<dbReference type="PANTHER" id="PTHR11040">
    <property type="entry name" value="ZINC/IRON TRANSPORTER"/>
    <property type="match status" value="1"/>
</dbReference>
<feature type="transmembrane region" description="Helical" evidence="13">
    <location>
        <begin position="155"/>
        <end position="181"/>
    </location>
</feature>
<dbReference type="EMBL" id="CP046640">
    <property type="protein sequence ID" value="QTL99917.1"/>
    <property type="molecule type" value="Genomic_DNA"/>
</dbReference>
<evidence type="ECO:0000256" key="11">
    <source>
        <dbReference type="ARBA" id="ARBA00023065"/>
    </source>
</evidence>
<reference evidence="14" key="1">
    <citation type="submission" date="2019-12" db="EMBL/GenBank/DDBJ databases">
        <authorList>
            <person name="zhang j."/>
            <person name="sun C.M."/>
        </authorList>
    </citation>
    <scope>NUCLEOTIDE SEQUENCE</scope>
    <source>
        <strain evidence="14">NS-1</strain>
    </source>
</reference>
<feature type="binding site" description="M2 metal binding site" evidence="13">
    <location>
        <position position="170"/>
    </location>
    <ligand>
        <name>Fe(2+)</name>
        <dbReference type="ChEBI" id="CHEBI:29033"/>
    </ligand>
</feature>
<dbReference type="GO" id="GO:0005385">
    <property type="term" value="F:zinc ion transmembrane transporter activity"/>
    <property type="evidence" value="ECO:0007669"/>
    <property type="project" value="UniProtKB-UniRule"/>
</dbReference>
<evidence type="ECO:0000256" key="10">
    <source>
        <dbReference type="ARBA" id="ARBA00023004"/>
    </source>
</evidence>
<dbReference type="Pfam" id="PF02535">
    <property type="entry name" value="Zip"/>
    <property type="match status" value="1"/>
</dbReference>
<feature type="transmembrane region" description="Helical" evidence="13">
    <location>
        <begin position="219"/>
        <end position="239"/>
    </location>
</feature>
<dbReference type="InterPro" id="IPR023498">
    <property type="entry name" value="Zn_transptr_ZupT"/>
</dbReference>
<feature type="binding site" description="M2 metal binding site" evidence="13">
    <location>
        <position position="167"/>
    </location>
    <ligand>
        <name>Fe(2+)</name>
        <dbReference type="ChEBI" id="CHEBI:29033"/>
    </ligand>
</feature>
<evidence type="ECO:0000256" key="12">
    <source>
        <dbReference type="ARBA" id="ARBA00023136"/>
    </source>
</evidence>